<dbReference type="PANTHER" id="PTHR42879">
    <property type="entry name" value="3-OXOACYL-(ACYL-CARRIER-PROTEIN) REDUCTASE"/>
    <property type="match status" value="1"/>
</dbReference>
<evidence type="ECO:0000256" key="2">
    <source>
        <dbReference type="ARBA" id="ARBA00023002"/>
    </source>
</evidence>
<proteinExistence type="inferred from homology"/>
<protein>
    <submittedName>
        <fullName evidence="4">3-oxoacyl-[acyl-carrier protein] reductase</fullName>
        <ecNumber evidence="4">1.1.1.100</ecNumber>
    </submittedName>
</protein>
<comment type="similarity">
    <text evidence="1">Belongs to the short-chain dehydrogenases/reductases (SDR) family.</text>
</comment>
<dbReference type="InterPro" id="IPR002347">
    <property type="entry name" value="SDR_fam"/>
</dbReference>
<dbReference type="InterPro" id="IPR036291">
    <property type="entry name" value="NAD(P)-bd_dom_sf"/>
</dbReference>
<dbReference type="EMBL" id="JACIDX010000025">
    <property type="protein sequence ID" value="MBB3957491.1"/>
    <property type="molecule type" value="Genomic_DNA"/>
</dbReference>
<name>A0A7W6G8N2_9SPHN</name>
<dbReference type="InterPro" id="IPR050259">
    <property type="entry name" value="SDR"/>
</dbReference>
<evidence type="ECO:0000313" key="4">
    <source>
        <dbReference type="EMBL" id="MBB3957491.1"/>
    </source>
</evidence>
<evidence type="ECO:0000259" key="3">
    <source>
        <dbReference type="SMART" id="SM00822"/>
    </source>
</evidence>
<evidence type="ECO:0000313" key="5">
    <source>
        <dbReference type="Proteomes" id="UP000548867"/>
    </source>
</evidence>
<dbReference type="AlphaFoldDB" id="A0A7W6G8N2"/>
<dbReference type="SUPFAM" id="SSF51735">
    <property type="entry name" value="NAD(P)-binding Rossmann-fold domains"/>
    <property type="match status" value="1"/>
</dbReference>
<dbReference type="PRINTS" id="PR00081">
    <property type="entry name" value="GDHRDH"/>
</dbReference>
<dbReference type="RefSeq" id="WP_183628845.1">
    <property type="nucleotide sequence ID" value="NZ_JACIDX010000025.1"/>
</dbReference>
<dbReference type="SMART" id="SM00822">
    <property type="entry name" value="PKS_KR"/>
    <property type="match status" value="1"/>
</dbReference>
<dbReference type="FunFam" id="3.40.50.720:FF:000173">
    <property type="entry name" value="3-oxoacyl-[acyl-carrier protein] reductase"/>
    <property type="match status" value="1"/>
</dbReference>
<dbReference type="PANTHER" id="PTHR42879:SF2">
    <property type="entry name" value="3-OXOACYL-[ACYL-CARRIER-PROTEIN] REDUCTASE FABG"/>
    <property type="match status" value="1"/>
</dbReference>
<dbReference type="PRINTS" id="PR00080">
    <property type="entry name" value="SDRFAMILY"/>
</dbReference>
<keyword evidence="2 4" id="KW-0560">Oxidoreductase</keyword>
<dbReference type="EC" id="1.1.1.100" evidence="4"/>
<dbReference type="Pfam" id="PF13561">
    <property type="entry name" value="adh_short_C2"/>
    <property type="match status" value="1"/>
</dbReference>
<accession>A0A7W6G8N2</accession>
<feature type="domain" description="Ketoreductase" evidence="3">
    <location>
        <begin position="18"/>
        <end position="198"/>
    </location>
</feature>
<comment type="caution">
    <text evidence="4">The sequence shown here is derived from an EMBL/GenBank/DDBJ whole genome shotgun (WGS) entry which is preliminary data.</text>
</comment>
<keyword evidence="5" id="KW-1185">Reference proteome</keyword>
<sequence>MTDTFTLPANGSFSFEGRSALITGGGRGVGEAIAREIHAGGGKVAVSDVDAAAAQAVADSLDPTGTSAIAIMLDVRVKDDFIAARDRMVAAWGRVDIVVNNAGYAKRTPTQDITPEEFDEIVQINMRSVFLSCQIFSQHMRESGYGRIVNITSLAGQNGGTVASPHYAASKAGAIMLTKYFARELAGTGVTVNAIAPGPIDTAKARLSPEQIARVEGEVPIGRFMQVGEIAAAAALLASDRGGFFVGATLDMNGGLYLR</sequence>
<dbReference type="Gene3D" id="3.40.50.720">
    <property type="entry name" value="NAD(P)-binding Rossmann-like Domain"/>
    <property type="match status" value="1"/>
</dbReference>
<dbReference type="GO" id="GO:0004316">
    <property type="term" value="F:3-oxoacyl-[acyl-carrier-protein] reductase (NADPH) activity"/>
    <property type="evidence" value="ECO:0007669"/>
    <property type="project" value="UniProtKB-EC"/>
</dbReference>
<reference evidence="4 5" key="1">
    <citation type="submission" date="2020-08" db="EMBL/GenBank/DDBJ databases">
        <title>Genomic Encyclopedia of Type Strains, Phase IV (KMG-IV): sequencing the most valuable type-strain genomes for metagenomic binning, comparative biology and taxonomic classification.</title>
        <authorList>
            <person name="Goeker M."/>
        </authorList>
    </citation>
    <scope>NUCLEOTIDE SEQUENCE [LARGE SCALE GENOMIC DNA]</scope>
    <source>
        <strain evidence="4 5">DSM 27057</strain>
    </source>
</reference>
<evidence type="ECO:0000256" key="1">
    <source>
        <dbReference type="ARBA" id="ARBA00006484"/>
    </source>
</evidence>
<dbReference type="InterPro" id="IPR057326">
    <property type="entry name" value="KR_dom"/>
</dbReference>
<gene>
    <name evidence="4" type="ORF">GGR38_004465</name>
</gene>
<dbReference type="Proteomes" id="UP000548867">
    <property type="component" value="Unassembled WGS sequence"/>
</dbReference>
<organism evidence="4 5">
    <name type="scientific">Novosphingobium sediminicola</name>
    <dbReference type="NCBI Taxonomy" id="563162"/>
    <lineage>
        <taxon>Bacteria</taxon>
        <taxon>Pseudomonadati</taxon>
        <taxon>Pseudomonadota</taxon>
        <taxon>Alphaproteobacteria</taxon>
        <taxon>Sphingomonadales</taxon>
        <taxon>Sphingomonadaceae</taxon>
        <taxon>Novosphingobium</taxon>
    </lineage>
</organism>